<gene>
    <name evidence="2" type="ORF">MKZ38_001907</name>
</gene>
<evidence type="ECO:0000256" key="1">
    <source>
        <dbReference type="SAM" id="MobiDB-lite"/>
    </source>
</evidence>
<sequence>MQSLKQFRPAIQSVATSRTAAVAVASHTIQRPYHRFSHLEFPYKDDQNREDLKPRSTDSTKSTSADDVAHTDVAFNPKLTKPETEKKEAGKEAEKVNPLEASPANKDISKPQGDHGKEG</sequence>
<name>A0AAD5RRC1_9PEZI</name>
<organism evidence="2 3">
    <name type="scientific">Zalerion maritima</name>
    <dbReference type="NCBI Taxonomy" id="339359"/>
    <lineage>
        <taxon>Eukaryota</taxon>
        <taxon>Fungi</taxon>
        <taxon>Dikarya</taxon>
        <taxon>Ascomycota</taxon>
        <taxon>Pezizomycotina</taxon>
        <taxon>Sordariomycetes</taxon>
        <taxon>Lulworthiomycetidae</taxon>
        <taxon>Lulworthiales</taxon>
        <taxon>Lulworthiaceae</taxon>
        <taxon>Zalerion</taxon>
    </lineage>
</organism>
<dbReference type="Proteomes" id="UP001201980">
    <property type="component" value="Unassembled WGS sequence"/>
</dbReference>
<reference evidence="2" key="1">
    <citation type="submission" date="2022-07" db="EMBL/GenBank/DDBJ databases">
        <title>Draft genome sequence of Zalerion maritima ATCC 34329, a (micro)plastics degrading marine fungus.</title>
        <authorList>
            <person name="Paco A."/>
            <person name="Goncalves M.F.M."/>
            <person name="Rocha-Santos T.A.P."/>
            <person name="Alves A."/>
        </authorList>
    </citation>
    <scope>NUCLEOTIDE SEQUENCE</scope>
    <source>
        <strain evidence="2">ATCC 34329</strain>
    </source>
</reference>
<dbReference type="EMBL" id="JAKWBI020000154">
    <property type="protein sequence ID" value="KAJ2901389.1"/>
    <property type="molecule type" value="Genomic_DNA"/>
</dbReference>
<feature type="compositionally biased region" description="Basic and acidic residues" evidence="1">
    <location>
        <begin position="107"/>
        <end position="119"/>
    </location>
</feature>
<evidence type="ECO:0000313" key="2">
    <source>
        <dbReference type="EMBL" id="KAJ2901389.1"/>
    </source>
</evidence>
<feature type="region of interest" description="Disordered" evidence="1">
    <location>
        <begin position="34"/>
        <end position="119"/>
    </location>
</feature>
<dbReference type="PANTHER" id="PTHR42090:SF1">
    <property type="match status" value="1"/>
</dbReference>
<proteinExistence type="predicted"/>
<dbReference type="PANTHER" id="PTHR42090">
    <property type="match status" value="1"/>
</dbReference>
<feature type="compositionally biased region" description="Basic and acidic residues" evidence="1">
    <location>
        <begin position="80"/>
        <end position="97"/>
    </location>
</feature>
<protein>
    <submittedName>
        <fullName evidence="2">Uncharacterized protein</fullName>
    </submittedName>
</protein>
<dbReference type="AlphaFoldDB" id="A0AAD5RRC1"/>
<comment type="caution">
    <text evidence="2">The sequence shown here is derived from an EMBL/GenBank/DDBJ whole genome shotgun (WGS) entry which is preliminary data.</text>
</comment>
<keyword evidence="3" id="KW-1185">Reference proteome</keyword>
<accession>A0AAD5RRC1</accession>
<feature type="compositionally biased region" description="Basic and acidic residues" evidence="1">
    <location>
        <begin position="37"/>
        <end position="58"/>
    </location>
</feature>
<evidence type="ECO:0000313" key="3">
    <source>
        <dbReference type="Proteomes" id="UP001201980"/>
    </source>
</evidence>